<feature type="non-terminal residue" evidence="10">
    <location>
        <position position="265"/>
    </location>
</feature>
<comment type="catalytic activity">
    <reaction evidence="8">
        <text>P(1),P(4)-bis(5'-adenosyl) tetraphosphate + H2O = 2 ADP + 2 H(+)</text>
        <dbReference type="Rhea" id="RHEA:24252"/>
        <dbReference type="ChEBI" id="CHEBI:15377"/>
        <dbReference type="ChEBI" id="CHEBI:15378"/>
        <dbReference type="ChEBI" id="CHEBI:58141"/>
        <dbReference type="ChEBI" id="CHEBI:456216"/>
        <dbReference type="EC" id="3.6.1.41"/>
    </reaction>
</comment>
<dbReference type="Pfam" id="PF00149">
    <property type="entry name" value="Metallophos"/>
    <property type="match status" value="1"/>
</dbReference>
<comment type="function">
    <text evidence="1">Hydrolyzes diadenosine 5',5'''-P1,P4-tetraphosphate to yield ADP.</text>
</comment>
<evidence type="ECO:0000256" key="1">
    <source>
        <dbReference type="ARBA" id="ARBA00003413"/>
    </source>
</evidence>
<name>A0A381SLZ1_9ZZZZ</name>
<gene>
    <name evidence="10" type="ORF">METZ01_LOCUS57926</name>
</gene>
<dbReference type="NCBIfam" id="TIGR00668">
    <property type="entry name" value="apaH"/>
    <property type="match status" value="1"/>
</dbReference>
<accession>A0A381SLZ1</accession>
<feature type="domain" description="Calcineurin-like phosphoesterase" evidence="9">
    <location>
        <begin position="4"/>
        <end position="126"/>
    </location>
</feature>
<dbReference type="AlphaFoldDB" id="A0A381SLZ1"/>
<proteinExistence type="inferred from homology"/>
<evidence type="ECO:0000313" key="10">
    <source>
        <dbReference type="EMBL" id="SVA05072.1"/>
    </source>
</evidence>
<dbReference type="PIRSF" id="PIRSF000903">
    <property type="entry name" value="B5n-ttraPtase_sm"/>
    <property type="match status" value="1"/>
</dbReference>
<evidence type="ECO:0000256" key="6">
    <source>
        <dbReference type="ARBA" id="ARBA00032248"/>
    </source>
</evidence>
<evidence type="ECO:0000256" key="7">
    <source>
        <dbReference type="ARBA" id="ARBA00033210"/>
    </source>
</evidence>
<dbReference type="GO" id="GO:0008803">
    <property type="term" value="F:bis(5'-nucleosyl)-tetraphosphatase (symmetrical) activity"/>
    <property type="evidence" value="ECO:0007669"/>
    <property type="project" value="UniProtKB-EC"/>
</dbReference>
<dbReference type="PANTHER" id="PTHR40942:SF4">
    <property type="entry name" value="CYTOCHROME C5"/>
    <property type="match status" value="1"/>
</dbReference>
<dbReference type="InterPro" id="IPR004617">
    <property type="entry name" value="ApaH"/>
</dbReference>
<keyword evidence="4" id="KW-0378">Hydrolase</keyword>
<evidence type="ECO:0000256" key="3">
    <source>
        <dbReference type="ARBA" id="ARBA00012506"/>
    </source>
</evidence>
<evidence type="ECO:0000256" key="8">
    <source>
        <dbReference type="ARBA" id="ARBA00049417"/>
    </source>
</evidence>
<sequence length="265" mass="31106">MDYAIGDVQGCYDTLQKLLFKINFSEDRDRLYFLGDVVNRGKKSLETLRFIRSHKDNVNMILGNHDFHLLMCTLTSRKPNSKDTFLDILEAPDRNILIDYMLSRPLLIEQQGFLLVHAGIPPQWSKNEAFLHAELVQNQLQSDNAGRFLSKMYSNEPTKWSNSLDIEQKSRYTINALMRMRFCKSNGELEFSNKMNADNEPKGYKAWFLHENRMLKNKEIVFGHWSTLRDIRSKNIYPLDCGCFWGEYLCALRLNDRVQFSQRSI</sequence>
<evidence type="ECO:0000256" key="2">
    <source>
        <dbReference type="ARBA" id="ARBA00005419"/>
    </source>
</evidence>
<evidence type="ECO:0000256" key="4">
    <source>
        <dbReference type="ARBA" id="ARBA00022801"/>
    </source>
</evidence>
<evidence type="ECO:0000256" key="5">
    <source>
        <dbReference type="ARBA" id="ARBA00031248"/>
    </source>
</evidence>
<comment type="similarity">
    <text evidence="2">Belongs to the Ap4A hydrolase family.</text>
</comment>
<organism evidence="10">
    <name type="scientific">marine metagenome</name>
    <dbReference type="NCBI Taxonomy" id="408172"/>
    <lineage>
        <taxon>unclassified sequences</taxon>
        <taxon>metagenomes</taxon>
        <taxon>ecological metagenomes</taxon>
    </lineage>
</organism>
<dbReference type="EMBL" id="UINC01003296">
    <property type="protein sequence ID" value="SVA05072.1"/>
    <property type="molecule type" value="Genomic_DNA"/>
</dbReference>
<dbReference type="Gene3D" id="3.60.21.10">
    <property type="match status" value="1"/>
</dbReference>
<dbReference type="NCBIfam" id="NF001204">
    <property type="entry name" value="PRK00166.1"/>
    <property type="match status" value="1"/>
</dbReference>
<dbReference type="EC" id="3.6.1.41" evidence="3"/>
<dbReference type="InterPro" id="IPR029052">
    <property type="entry name" value="Metallo-depent_PP-like"/>
</dbReference>
<evidence type="ECO:0000259" key="9">
    <source>
        <dbReference type="Pfam" id="PF00149"/>
    </source>
</evidence>
<protein>
    <recommendedName>
        <fullName evidence="3">bis(5'-nucleosyl)-tetraphosphatase (symmetrical)</fullName>
        <ecNumber evidence="3">3.6.1.41</ecNumber>
    </recommendedName>
    <alternativeName>
        <fullName evidence="6">Ap4A hydrolase</fullName>
    </alternativeName>
    <alternativeName>
        <fullName evidence="5">Diadenosine 5',5'''-P1,P4-tetraphosphate pyrophosphohydrolase</fullName>
    </alternativeName>
    <alternativeName>
        <fullName evidence="7">Diadenosine tetraphosphatase</fullName>
    </alternativeName>
</protein>
<dbReference type="PANTHER" id="PTHR40942">
    <property type="match status" value="1"/>
</dbReference>
<reference evidence="10" key="1">
    <citation type="submission" date="2018-05" db="EMBL/GenBank/DDBJ databases">
        <authorList>
            <person name="Lanie J.A."/>
            <person name="Ng W.-L."/>
            <person name="Kazmierczak K.M."/>
            <person name="Andrzejewski T.M."/>
            <person name="Davidsen T.M."/>
            <person name="Wayne K.J."/>
            <person name="Tettelin H."/>
            <person name="Glass J.I."/>
            <person name="Rusch D."/>
            <person name="Podicherti R."/>
            <person name="Tsui H.-C.T."/>
            <person name="Winkler M.E."/>
        </authorList>
    </citation>
    <scope>NUCLEOTIDE SEQUENCE</scope>
</reference>
<feature type="non-terminal residue" evidence="10">
    <location>
        <position position="1"/>
    </location>
</feature>
<dbReference type="SUPFAM" id="SSF56300">
    <property type="entry name" value="Metallo-dependent phosphatases"/>
    <property type="match status" value="1"/>
</dbReference>
<dbReference type="InterPro" id="IPR004843">
    <property type="entry name" value="Calcineurin-like_PHP"/>
</dbReference>